<name>A0ACB6RD15_9PLEO</name>
<evidence type="ECO:0000313" key="1">
    <source>
        <dbReference type="EMBL" id="KAF2476940.1"/>
    </source>
</evidence>
<comment type="caution">
    <text evidence="1">The sequence shown here is derived from an EMBL/GenBank/DDBJ whole genome shotgun (WGS) entry which is preliminary data.</text>
</comment>
<protein>
    <submittedName>
        <fullName evidence="1">Uncharacterized protein</fullName>
    </submittedName>
</protein>
<dbReference type="EMBL" id="MU003493">
    <property type="protein sequence ID" value="KAF2476940.1"/>
    <property type="molecule type" value="Genomic_DNA"/>
</dbReference>
<evidence type="ECO:0000313" key="2">
    <source>
        <dbReference type="Proteomes" id="UP000799755"/>
    </source>
</evidence>
<reference evidence="1" key="1">
    <citation type="journal article" date="2020" name="Stud. Mycol.">
        <title>101 Dothideomycetes genomes: a test case for predicting lifestyles and emergence of pathogens.</title>
        <authorList>
            <person name="Haridas S."/>
            <person name="Albert R."/>
            <person name="Binder M."/>
            <person name="Bloem J."/>
            <person name="Labutti K."/>
            <person name="Salamov A."/>
            <person name="Andreopoulos B."/>
            <person name="Baker S."/>
            <person name="Barry K."/>
            <person name="Bills G."/>
            <person name="Bluhm B."/>
            <person name="Cannon C."/>
            <person name="Castanera R."/>
            <person name="Culley D."/>
            <person name="Daum C."/>
            <person name="Ezra D."/>
            <person name="Gonzalez J."/>
            <person name="Henrissat B."/>
            <person name="Kuo A."/>
            <person name="Liang C."/>
            <person name="Lipzen A."/>
            <person name="Lutzoni F."/>
            <person name="Magnuson J."/>
            <person name="Mondo S."/>
            <person name="Nolan M."/>
            <person name="Ohm R."/>
            <person name="Pangilinan J."/>
            <person name="Park H.-J."/>
            <person name="Ramirez L."/>
            <person name="Alfaro M."/>
            <person name="Sun H."/>
            <person name="Tritt A."/>
            <person name="Yoshinaga Y."/>
            <person name="Zwiers L.-H."/>
            <person name="Turgeon B."/>
            <person name="Goodwin S."/>
            <person name="Spatafora J."/>
            <person name="Crous P."/>
            <person name="Grigoriev I."/>
        </authorList>
    </citation>
    <scope>NUCLEOTIDE SEQUENCE</scope>
    <source>
        <strain evidence="1">ATCC 200398</strain>
    </source>
</reference>
<proteinExistence type="predicted"/>
<sequence length="83" mass="8923">MTINGWDKVVGVFRRTHLLALCIASAGILCGALCCADALLIFPCKAMLFPSSAIIPQPFLCIHGSGWIKSLVLGKVAFEFRIS</sequence>
<accession>A0ACB6RD15</accession>
<organism evidence="1 2">
    <name type="scientific">Lindgomyces ingoldianus</name>
    <dbReference type="NCBI Taxonomy" id="673940"/>
    <lineage>
        <taxon>Eukaryota</taxon>
        <taxon>Fungi</taxon>
        <taxon>Dikarya</taxon>
        <taxon>Ascomycota</taxon>
        <taxon>Pezizomycotina</taxon>
        <taxon>Dothideomycetes</taxon>
        <taxon>Pleosporomycetidae</taxon>
        <taxon>Pleosporales</taxon>
        <taxon>Lindgomycetaceae</taxon>
        <taxon>Lindgomyces</taxon>
    </lineage>
</organism>
<dbReference type="Proteomes" id="UP000799755">
    <property type="component" value="Unassembled WGS sequence"/>
</dbReference>
<keyword evidence="2" id="KW-1185">Reference proteome</keyword>
<gene>
    <name evidence="1" type="ORF">BDR25DRAFT_348853</name>
</gene>